<dbReference type="EMBL" id="FNOK01000011">
    <property type="protein sequence ID" value="SDX49346.1"/>
    <property type="molecule type" value="Genomic_DNA"/>
</dbReference>
<protein>
    <submittedName>
        <fullName evidence="1">Uncharacterized protein</fullName>
    </submittedName>
</protein>
<gene>
    <name evidence="1" type="ORF">SAMN05216215_1011205</name>
</gene>
<organism evidence="1 2">
    <name type="scientific">Saccharopolyspora shandongensis</name>
    <dbReference type="NCBI Taxonomy" id="418495"/>
    <lineage>
        <taxon>Bacteria</taxon>
        <taxon>Bacillati</taxon>
        <taxon>Actinomycetota</taxon>
        <taxon>Actinomycetes</taxon>
        <taxon>Pseudonocardiales</taxon>
        <taxon>Pseudonocardiaceae</taxon>
        <taxon>Saccharopolyspora</taxon>
    </lineage>
</organism>
<proteinExistence type="predicted"/>
<evidence type="ECO:0000313" key="2">
    <source>
        <dbReference type="Proteomes" id="UP000199529"/>
    </source>
</evidence>
<keyword evidence="2" id="KW-1185">Reference proteome</keyword>
<dbReference type="AlphaFoldDB" id="A0A1H3C5G7"/>
<reference evidence="2" key="1">
    <citation type="submission" date="2016-10" db="EMBL/GenBank/DDBJ databases">
        <authorList>
            <person name="Varghese N."/>
            <person name="Submissions S."/>
        </authorList>
    </citation>
    <scope>NUCLEOTIDE SEQUENCE [LARGE SCALE GENOMIC DNA]</scope>
    <source>
        <strain evidence="2">CGMCC 4.3530</strain>
    </source>
</reference>
<name>A0A1H3C5G7_9PSEU</name>
<evidence type="ECO:0000313" key="1">
    <source>
        <dbReference type="EMBL" id="SDX49346.1"/>
    </source>
</evidence>
<sequence>MTTWLRPGPQFQLKLHVHCGLGRLSELREEIR</sequence>
<accession>A0A1H3C5G7</accession>
<dbReference type="Proteomes" id="UP000199529">
    <property type="component" value="Unassembled WGS sequence"/>
</dbReference>